<evidence type="ECO:0000313" key="1">
    <source>
        <dbReference type="EMBL" id="MBB6488461.1"/>
    </source>
</evidence>
<reference evidence="1 2" key="1">
    <citation type="submission" date="2020-08" db="EMBL/GenBank/DDBJ databases">
        <title>Genomic Encyclopedia of Type Strains, Phase IV (KMG-V): Genome sequencing to study the core and pangenomes of soil and plant-associated prokaryotes.</title>
        <authorList>
            <person name="Whitman W."/>
        </authorList>
    </citation>
    <scope>NUCLEOTIDE SEQUENCE [LARGE SCALE GENOMIC DNA]</scope>
    <source>
        <strain evidence="1 2">SEMIA 4060</strain>
    </source>
</reference>
<accession>A0A7X0IZ84</accession>
<protein>
    <submittedName>
        <fullName evidence="1">Uncharacterized protein</fullName>
    </submittedName>
</protein>
<evidence type="ECO:0000313" key="2">
    <source>
        <dbReference type="Proteomes" id="UP000565576"/>
    </source>
</evidence>
<name>A0A7X0IZ84_9HYPH</name>
<organism evidence="1 2">
    <name type="scientific">Rhizobium lusitanum</name>
    <dbReference type="NCBI Taxonomy" id="293958"/>
    <lineage>
        <taxon>Bacteria</taxon>
        <taxon>Pseudomonadati</taxon>
        <taxon>Pseudomonadota</taxon>
        <taxon>Alphaproteobacteria</taxon>
        <taxon>Hyphomicrobiales</taxon>
        <taxon>Rhizobiaceae</taxon>
        <taxon>Rhizobium/Agrobacterium group</taxon>
        <taxon>Rhizobium</taxon>
    </lineage>
</organism>
<sequence>MEIELTIAKNLVTRALLEQKGIPCVCRVGLGHDFEIDFIPPLPEAHGIVSNWDRKKIEERAPAGAGGRYTHYCFGKLSLMPIEGRKYAIVDLIFFYEDFGWCPVVVDGEYGPIGSFWDEEE</sequence>
<dbReference type="EMBL" id="JACHBG010000023">
    <property type="protein sequence ID" value="MBB6488461.1"/>
    <property type="molecule type" value="Genomic_DNA"/>
</dbReference>
<proteinExistence type="predicted"/>
<comment type="caution">
    <text evidence="1">The sequence shown here is derived from an EMBL/GenBank/DDBJ whole genome shotgun (WGS) entry which is preliminary data.</text>
</comment>
<gene>
    <name evidence="1" type="ORF">GGD46_005777</name>
</gene>
<dbReference type="Proteomes" id="UP000565576">
    <property type="component" value="Unassembled WGS sequence"/>
</dbReference>
<dbReference type="AlphaFoldDB" id="A0A7X0IZ84"/>
<dbReference type="RefSeq" id="WP_246806492.1">
    <property type="nucleotide sequence ID" value="NZ_JACHBG010000023.1"/>
</dbReference>